<sequence length="94" mass="10898">MDKCRKIFLSVVLLLAAVEICSAQHWSYGLQPGGKRNAENLAESFQEIENRMEKMEEMQKTKCAGPYEHPRFRDLKEALVRNVCFSTMGKRRDC</sequence>
<name>A0A7K4K4P3_9AVES</name>
<evidence type="ECO:0000256" key="4">
    <source>
        <dbReference type="ARBA" id="ARBA00022525"/>
    </source>
</evidence>
<keyword evidence="6" id="KW-0372">Hormone</keyword>
<evidence type="ECO:0000256" key="1">
    <source>
        <dbReference type="ARBA" id="ARBA00004613"/>
    </source>
</evidence>
<dbReference type="OrthoDB" id="8716567at2759"/>
<feature type="non-terminal residue" evidence="11">
    <location>
        <position position="1"/>
    </location>
</feature>
<evidence type="ECO:0000256" key="8">
    <source>
        <dbReference type="ARBA" id="ARBA00023283"/>
    </source>
</evidence>
<accession>A0A7K4K4P3</accession>
<dbReference type="PRINTS" id="PR01541">
    <property type="entry name" value="GONADOLIBRNI"/>
</dbReference>
<keyword evidence="8" id="KW-0873">Pyrrolidone carboxylic acid</keyword>
<feature type="non-terminal residue" evidence="11">
    <location>
        <position position="94"/>
    </location>
</feature>
<evidence type="ECO:0000256" key="6">
    <source>
        <dbReference type="ARBA" id="ARBA00022702"/>
    </source>
</evidence>
<evidence type="ECO:0000256" key="10">
    <source>
        <dbReference type="SAM" id="SignalP"/>
    </source>
</evidence>
<keyword evidence="12" id="KW-1185">Reference proteome</keyword>
<dbReference type="GO" id="GO:0031530">
    <property type="term" value="F:gonadotropin-releasing hormone receptor binding"/>
    <property type="evidence" value="ECO:0007669"/>
    <property type="project" value="TreeGrafter"/>
</dbReference>
<keyword evidence="5" id="KW-0165">Cleavage on pair of basic residues</keyword>
<keyword evidence="10" id="KW-0732">Signal</keyword>
<comment type="similarity">
    <text evidence="2">Belongs to the GnRH family.</text>
</comment>
<dbReference type="InterPro" id="IPR004079">
    <property type="entry name" value="Gonadoliberin_I_precursor"/>
</dbReference>
<dbReference type="InterPro" id="IPR019792">
    <property type="entry name" value="Gonadoliberin"/>
</dbReference>
<evidence type="ECO:0000313" key="11">
    <source>
        <dbReference type="EMBL" id="NWI10578.1"/>
    </source>
</evidence>
<dbReference type="GO" id="GO:0005615">
    <property type="term" value="C:extracellular space"/>
    <property type="evidence" value="ECO:0007669"/>
    <property type="project" value="TreeGrafter"/>
</dbReference>
<feature type="chain" id="PRO_5029673126" description="Progonadoliberin-1" evidence="10">
    <location>
        <begin position="24"/>
        <end position="94"/>
    </location>
</feature>
<dbReference type="InterPro" id="IPR002012">
    <property type="entry name" value="GnRH"/>
</dbReference>
<keyword evidence="7" id="KW-0027">Amidation</keyword>
<evidence type="ECO:0000256" key="5">
    <source>
        <dbReference type="ARBA" id="ARBA00022685"/>
    </source>
</evidence>
<proteinExistence type="inferred from homology"/>
<feature type="signal peptide" evidence="10">
    <location>
        <begin position="1"/>
        <end position="23"/>
    </location>
</feature>
<organism evidence="11 12">
    <name type="scientific">Crypturellus soui</name>
    <dbReference type="NCBI Taxonomy" id="458187"/>
    <lineage>
        <taxon>Eukaryota</taxon>
        <taxon>Metazoa</taxon>
        <taxon>Chordata</taxon>
        <taxon>Craniata</taxon>
        <taxon>Vertebrata</taxon>
        <taxon>Euteleostomi</taxon>
        <taxon>Archelosauria</taxon>
        <taxon>Archosauria</taxon>
        <taxon>Dinosauria</taxon>
        <taxon>Saurischia</taxon>
        <taxon>Theropoda</taxon>
        <taxon>Coelurosauria</taxon>
        <taxon>Aves</taxon>
        <taxon>Palaeognathae</taxon>
        <taxon>Tinamiformes</taxon>
        <taxon>Tinamidae</taxon>
        <taxon>Crypturellus</taxon>
    </lineage>
</organism>
<evidence type="ECO:0000256" key="7">
    <source>
        <dbReference type="ARBA" id="ARBA00022815"/>
    </source>
</evidence>
<protein>
    <recommendedName>
        <fullName evidence="3">Progonadoliberin-1</fullName>
    </recommendedName>
    <alternativeName>
        <fullName evidence="9">Progonadoliberin I</fullName>
    </alternativeName>
</protein>
<dbReference type="GO" id="GO:0005183">
    <property type="term" value="F:gonadotropin hormone-releasing hormone activity"/>
    <property type="evidence" value="ECO:0007669"/>
    <property type="project" value="InterPro"/>
</dbReference>
<dbReference type="PANTHER" id="PTHR10522:SF0">
    <property type="entry name" value="PROGONADOLIBERIN-1"/>
    <property type="match status" value="1"/>
</dbReference>
<dbReference type="AlphaFoldDB" id="A0A7K4K4P3"/>
<evidence type="ECO:0000256" key="2">
    <source>
        <dbReference type="ARBA" id="ARBA00010968"/>
    </source>
</evidence>
<dbReference type="EMBL" id="VWPX01003999">
    <property type="protein sequence ID" value="NWI10578.1"/>
    <property type="molecule type" value="Genomic_DNA"/>
</dbReference>
<evidence type="ECO:0000256" key="9">
    <source>
        <dbReference type="ARBA" id="ARBA00029761"/>
    </source>
</evidence>
<comment type="caution">
    <text evidence="11">The sequence shown here is derived from an EMBL/GenBank/DDBJ whole genome shotgun (WGS) entry which is preliminary data.</text>
</comment>
<dbReference type="PANTHER" id="PTHR10522">
    <property type="entry name" value="GONADOLIBERIN"/>
    <property type="match status" value="1"/>
</dbReference>
<keyword evidence="4" id="KW-0964">Secreted</keyword>
<reference evidence="11 12" key="1">
    <citation type="submission" date="2019-09" db="EMBL/GenBank/DDBJ databases">
        <title>Bird 10,000 Genomes (B10K) Project - Family phase.</title>
        <authorList>
            <person name="Zhang G."/>
        </authorList>
    </citation>
    <scope>NUCLEOTIDE SEQUENCE [LARGE SCALE GENOMIC DNA]</scope>
    <source>
        <strain evidence="11">B10K-MSB-42743</strain>
        <tissue evidence="11">Heart</tissue>
    </source>
</reference>
<comment type="subcellular location">
    <subcellularLocation>
        <location evidence="1">Secreted</location>
    </subcellularLocation>
</comment>
<dbReference type="Proteomes" id="UP000545332">
    <property type="component" value="Unassembled WGS sequence"/>
</dbReference>
<evidence type="ECO:0000313" key="12">
    <source>
        <dbReference type="Proteomes" id="UP000545332"/>
    </source>
</evidence>
<dbReference type="PROSITE" id="PS00473">
    <property type="entry name" value="GNRH"/>
    <property type="match status" value="1"/>
</dbReference>
<evidence type="ECO:0000256" key="3">
    <source>
        <dbReference type="ARBA" id="ARBA00015101"/>
    </source>
</evidence>
<gene>
    <name evidence="11" type="primary">Gnrh1</name>
    <name evidence="11" type="ORF">CRYSOU_R06470</name>
</gene>